<gene>
    <name evidence="2" type="ORF">PAT3040_06586</name>
</gene>
<dbReference type="PANTHER" id="PTHR33886">
    <property type="entry name" value="UNSATURATED RHAMNOGALACTURONAN HYDROLASE (EUROFUNG)"/>
    <property type="match status" value="1"/>
</dbReference>
<dbReference type="InterPro" id="IPR052043">
    <property type="entry name" value="PolySaccharide_Degr_Enz"/>
</dbReference>
<name>A0A2R5EYJ0_9BACL</name>
<keyword evidence="3" id="KW-1185">Reference proteome</keyword>
<dbReference type="Proteomes" id="UP000245202">
    <property type="component" value="Unassembled WGS sequence"/>
</dbReference>
<dbReference type="InterPro" id="IPR010905">
    <property type="entry name" value="Glyco_hydro_88"/>
</dbReference>
<evidence type="ECO:0000313" key="2">
    <source>
        <dbReference type="EMBL" id="GBG11740.1"/>
    </source>
</evidence>
<dbReference type="GO" id="GO:0016787">
    <property type="term" value="F:hydrolase activity"/>
    <property type="evidence" value="ECO:0007669"/>
    <property type="project" value="UniProtKB-KW"/>
</dbReference>
<reference evidence="2 3" key="1">
    <citation type="submission" date="2017-08" db="EMBL/GenBank/DDBJ databases">
        <title>Substantial Increase in Enzyme Production by Combined Drug-Resistance Mutations in Paenibacillus agaridevorans.</title>
        <authorList>
            <person name="Tanaka Y."/>
            <person name="Funane K."/>
            <person name="Hosaka T."/>
            <person name="Shiwa Y."/>
            <person name="Fujita N."/>
            <person name="Miyazaki T."/>
            <person name="Yoshikawa H."/>
            <person name="Murakami K."/>
            <person name="Kasahara K."/>
            <person name="Inaoka T."/>
            <person name="Hiraga Y."/>
            <person name="Ochi K."/>
        </authorList>
    </citation>
    <scope>NUCLEOTIDE SEQUENCE [LARGE SCALE GENOMIC DNA]</scope>
    <source>
        <strain evidence="2 3">T-3040</strain>
    </source>
</reference>
<sequence length="156" mass="17776">MFTHDVLPKEHIDYAPILTFYRELAEGYSRLQGEHGLWHQVLTDPESYEEASCTSMFMYGFALGVRHGWLEQPETYAAAARAGWRGLCERAIDKQGNLYGVCKGSSWSYRHAYYKHELGWNLNDTHGIGIVLLAGIETYRMMQELQSGPARGDVRA</sequence>
<protein>
    <submittedName>
        <fullName evidence="2">Putative glycoside hydrolase</fullName>
    </submittedName>
</protein>
<dbReference type="PANTHER" id="PTHR33886:SF8">
    <property type="entry name" value="UNSATURATED RHAMNOGALACTURONAN HYDROLASE (EUROFUNG)"/>
    <property type="match status" value="1"/>
</dbReference>
<dbReference type="Pfam" id="PF07470">
    <property type="entry name" value="Glyco_hydro_88"/>
    <property type="match status" value="1"/>
</dbReference>
<dbReference type="AlphaFoldDB" id="A0A2R5EYJ0"/>
<evidence type="ECO:0000256" key="1">
    <source>
        <dbReference type="ARBA" id="ARBA00022801"/>
    </source>
</evidence>
<comment type="caution">
    <text evidence="2">The sequence shown here is derived from an EMBL/GenBank/DDBJ whole genome shotgun (WGS) entry which is preliminary data.</text>
</comment>
<dbReference type="InterPro" id="IPR008928">
    <property type="entry name" value="6-hairpin_glycosidase_sf"/>
</dbReference>
<proteinExistence type="predicted"/>
<dbReference type="InterPro" id="IPR012341">
    <property type="entry name" value="6hp_glycosidase-like_sf"/>
</dbReference>
<organism evidence="2 3">
    <name type="scientific">Paenibacillus agaridevorans</name>
    <dbReference type="NCBI Taxonomy" id="171404"/>
    <lineage>
        <taxon>Bacteria</taxon>
        <taxon>Bacillati</taxon>
        <taxon>Bacillota</taxon>
        <taxon>Bacilli</taxon>
        <taxon>Bacillales</taxon>
        <taxon>Paenibacillaceae</taxon>
        <taxon>Paenibacillus</taxon>
    </lineage>
</organism>
<accession>A0A2R5EYJ0</accession>
<dbReference type="Gene3D" id="1.50.10.10">
    <property type="match status" value="1"/>
</dbReference>
<keyword evidence="1 2" id="KW-0378">Hydrolase</keyword>
<dbReference type="RefSeq" id="WP_258235283.1">
    <property type="nucleotide sequence ID" value="NZ_BDQX01000430.1"/>
</dbReference>
<evidence type="ECO:0000313" key="3">
    <source>
        <dbReference type="Proteomes" id="UP000245202"/>
    </source>
</evidence>
<dbReference type="EMBL" id="BDQX01000430">
    <property type="protein sequence ID" value="GBG11740.1"/>
    <property type="molecule type" value="Genomic_DNA"/>
</dbReference>
<dbReference type="GO" id="GO:0005975">
    <property type="term" value="P:carbohydrate metabolic process"/>
    <property type="evidence" value="ECO:0007669"/>
    <property type="project" value="InterPro"/>
</dbReference>
<dbReference type="SUPFAM" id="SSF48208">
    <property type="entry name" value="Six-hairpin glycosidases"/>
    <property type="match status" value="1"/>
</dbReference>